<evidence type="ECO:0000313" key="3">
    <source>
        <dbReference type="Proteomes" id="UP001288620"/>
    </source>
</evidence>
<comment type="caution">
    <text evidence="2">The sequence shown here is derived from an EMBL/GenBank/DDBJ whole genome shotgun (WGS) entry which is preliminary data.</text>
</comment>
<evidence type="ECO:0008006" key="4">
    <source>
        <dbReference type="Google" id="ProtNLM"/>
    </source>
</evidence>
<gene>
    <name evidence="2" type="ORF">N4G40_13820</name>
</gene>
<feature type="region of interest" description="Disordered" evidence="1">
    <location>
        <begin position="34"/>
        <end position="58"/>
    </location>
</feature>
<proteinExistence type="predicted"/>
<name>A0ABU5LHI9_9GAMM</name>
<keyword evidence="3" id="KW-1185">Reference proteome</keyword>
<protein>
    <recommendedName>
        <fullName evidence="4">IpaD/SipD/SspD family type III secretion system needle tip protein</fullName>
    </recommendedName>
</protein>
<reference evidence="3" key="1">
    <citation type="submission" date="2023-07" db="EMBL/GenBank/DDBJ databases">
        <title>Structural and functional analysis of rice phyllospheric bacteria for their antimicrobial properties and defense elicitation against blast disease.</title>
        <authorList>
            <person name="Sahu K.P."/>
            <person name="Asharani P."/>
            <person name="Kumar M."/>
            <person name="Reddy B."/>
            <person name="Kumar A."/>
        </authorList>
    </citation>
    <scope>NUCLEOTIDE SEQUENCE [LARGE SCALE GENOMIC DNA]</scope>
    <source>
        <strain evidence="3">OsEp_Plm_30P10</strain>
    </source>
</reference>
<dbReference type="EMBL" id="JAOBTT010000001">
    <property type="protein sequence ID" value="MDZ7279338.1"/>
    <property type="molecule type" value="Genomic_DNA"/>
</dbReference>
<evidence type="ECO:0000256" key="1">
    <source>
        <dbReference type="SAM" id="MobiDB-lite"/>
    </source>
</evidence>
<organism evidence="2 3">
    <name type="scientific">Pantoea eucrina</name>
    <dbReference type="NCBI Taxonomy" id="472693"/>
    <lineage>
        <taxon>Bacteria</taxon>
        <taxon>Pseudomonadati</taxon>
        <taxon>Pseudomonadota</taxon>
        <taxon>Gammaproteobacteria</taxon>
        <taxon>Enterobacterales</taxon>
        <taxon>Erwiniaceae</taxon>
        <taxon>Pantoea</taxon>
    </lineage>
</organism>
<dbReference type="RefSeq" id="WP_322543195.1">
    <property type="nucleotide sequence ID" value="NZ_JAOBTT010000001.1"/>
</dbReference>
<feature type="compositionally biased region" description="Basic residues" evidence="1">
    <location>
        <begin position="41"/>
        <end position="53"/>
    </location>
</feature>
<accession>A0ABU5LHI9</accession>
<sequence>MTTISYVANVTTRFPALSPVSMEMPDTQTCEEQARAEEHKKVARKRSLPHRSKPQAGEARQALQELLGQLKQLPPSQLQWPAKAMMDSALRTAEKHEAAHQADSSGLQTARLAVTDALLNPLGNTTLGEMLDKATDYLAFTALRDGGHQARVGQPFIRDEVNSRVAGDEFKEQMLSRVANTLTDPPAKSDKEIYEEIIKLIAEMQDAFIKPFLSAAEKMRVYYDTLAKLRDVIAKSVSYNDEKTVTIKRGDIFGAIDAMIKQFSGDAGVLHQADSQEEAQSMRDKFGSGVVSQDPKTGKWLVKIDIAQLTDMKTTSEKTLEKDNTSLTAYNNFLSAVDAFLTREQTKTSKITNQLEYYNKLINNVQDTITQFFKQMSELAINFLRI</sequence>
<dbReference type="Proteomes" id="UP001288620">
    <property type="component" value="Unassembled WGS sequence"/>
</dbReference>
<evidence type="ECO:0000313" key="2">
    <source>
        <dbReference type="EMBL" id="MDZ7279338.1"/>
    </source>
</evidence>
<dbReference type="Gene3D" id="1.20.1710.10">
    <property type="entry name" value="IpaD-like"/>
    <property type="match status" value="1"/>
</dbReference>
<dbReference type="InterPro" id="IPR036708">
    <property type="entry name" value="BipD-like_sf"/>
</dbReference>
<dbReference type="SUPFAM" id="SSF140693">
    <property type="entry name" value="IpaD-like"/>
    <property type="match status" value="1"/>
</dbReference>